<dbReference type="GO" id="GO:0005509">
    <property type="term" value="F:calcium ion binding"/>
    <property type="evidence" value="ECO:0007669"/>
    <property type="project" value="InterPro"/>
</dbReference>
<feature type="non-terminal residue" evidence="2">
    <location>
        <position position="1059"/>
    </location>
</feature>
<proteinExistence type="predicted"/>
<dbReference type="PANTHER" id="PTHR45982">
    <property type="entry name" value="REGULATOR OF CHROMOSOME CONDENSATION"/>
    <property type="match status" value="1"/>
</dbReference>
<dbReference type="EMBL" id="JNBR01000106">
    <property type="protein sequence ID" value="OQR97465.1"/>
    <property type="molecule type" value="Genomic_DNA"/>
</dbReference>
<feature type="domain" description="EF-hand" evidence="1">
    <location>
        <begin position="861"/>
        <end position="896"/>
    </location>
</feature>
<dbReference type="Proteomes" id="UP000243579">
    <property type="component" value="Unassembled WGS sequence"/>
</dbReference>
<evidence type="ECO:0000313" key="3">
    <source>
        <dbReference type="Proteomes" id="UP000243579"/>
    </source>
</evidence>
<dbReference type="STRING" id="1202772.A0A1V9ZHJ6"/>
<dbReference type="PANTHER" id="PTHR45982:SF1">
    <property type="entry name" value="REGULATOR OF CHROMOSOME CONDENSATION"/>
    <property type="match status" value="1"/>
</dbReference>
<accession>A0A1V9ZHJ6</accession>
<gene>
    <name evidence="2" type="ORF">ACHHYP_11347</name>
</gene>
<protein>
    <recommendedName>
        <fullName evidence="1">EF-hand domain-containing protein</fullName>
    </recommendedName>
</protein>
<evidence type="ECO:0000313" key="2">
    <source>
        <dbReference type="EMBL" id="OQR97465.1"/>
    </source>
</evidence>
<dbReference type="PROSITE" id="PS50222">
    <property type="entry name" value="EF_HAND_2"/>
    <property type="match status" value="1"/>
</dbReference>
<sequence>MGRRDIGLRVLSAALSVTKQGRVTWGHTMAWGPSFSWHDRVWSTCHASNDINYTVILTDDGTLYTYGVLIPLRSIAPPLLESKSGHFRKLSHALTTLASAIARPTKLPLQVPIVAIVCGAEHVVACTSNRALLAWGVNSHGQLGIGNLEPRDVPTPVVCRELTILLHQAPTRGHFRLIAGPLTTAIHFTDPPVVWAWGHLASDSGVSTVDPSECVYATHIYDVDRTIRDVQFGHDDAIALTDAGSLYTWLRHTKRGNVRPMQLPERPIVAIAVGTAHMLARVKSGHIYAWGGNVFGQCGVGSFATVVASPQRVLGLPASLDATDIRLTCQGHTSQLQADGCRSAPPPVAALPLPVAPTPFGFERTVPRGTSVFTFGAIVCKGREHLGDSIKLHLPRGAVVLEPVIEHSAPALAVVATPIHANGATLTVAPVEIGTRGQYTSCFHAARSGQWQLWITARADEDVVVLGDPLKLSVALPIDAKPRVPPGGAMDRPRLTHISDDEATTWHRVAPDLPCRVTMHHLVALQFDVSDVVSSSNEWVVACRGSTVAHVQQIEDRSAATLVVVIKYIAVGASHVYLRRGKRSQQSPPSAELHVTYRLESCLAHVQLHRLAMQSYYSSVGGSFEKLAAWLLAHRELAAYVHHSVLLEVRYDVWMTDNCAKVVEQRRLAYGWDVWHDLRVPTSWLDIEYVLAELVTSCPLPPKPSEPPVVAVARWLLAQGPTIGRSPTVNLLPTPVTVSLSLRDLVLTQAVVPQEARPAPLLKLHATRSVYGDILYVPHDTFPTPEATVDRRFIGDALHRLRVVLLDRRRSAHKSFHDLYHHFHRQSHDEGFDVAEFATALDDIGWSRAFPSRLTKCRLHLSDEVLHHTFHCLNIDASGRICLGELKVFLMDIDHAAFWNGIAPHLVAAVHAQATPSSRSWAATFDTAKTALEHAGYDTVGIDGGDCNWEVFTLGLQALLPDIAPPDLARLVYRFDTRGNGLISLWRFERALLHHCEKVIRQKSPKPSTRSSLLPRDRPQVEAFSSPKAVQKLYKSRAIAQLVEGNEGDALRRQGNVLL</sequence>
<dbReference type="InterPro" id="IPR011992">
    <property type="entry name" value="EF-hand-dom_pair"/>
</dbReference>
<comment type="caution">
    <text evidence="2">The sequence shown here is derived from an EMBL/GenBank/DDBJ whole genome shotgun (WGS) entry which is preliminary data.</text>
</comment>
<reference evidence="2 3" key="1">
    <citation type="journal article" date="2014" name="Genome Biol. Evol.">
        <title>The secreted proteins of Achlya hypogyna and Thraustotheca clavata identify the ancestral oomycete secretome and reveal gene acquisitions by horizontal gene transfer.</title>
        <authorList>
            <person name="Misner I."/>
            <person name="Blouin N."/>
            <person name="Leonard G."/>
            <person name="Richards T.A."/>
            <person name="Lane C.E."/>
        </authorList>
    </citation>
    <scope>NUCLEOTIDE SEQUENCE [LARGE SCALE GENOMIC DNA]</scope>
    <source>
        <strain evidence="2 3">ATCC 48635</strain>
    </source>
</reference>
<evidence type="ECO:0000259" key="1">
    <source>
        <dbReference type="PROSITE" id="PS50222"/>
    </source>
</evidence>
<dbReference type="OrthoDB" id="72476at2759"/>
<organism evidence="2 3">
    <name type="scientific">Achlya hypogyna</name>
    <name type="common">Oomycete</name>
    <name type="synonym">Protoachlya hypogyna</name>
    <dbReference type="NCBI Taxonomy" id="1202772"/>
    <lineage>
        <taxon>Eukaryota</taxon>
        <taxon>Sar</taxon>
        <taxon>Stramenopiles</taxon>
        <taxon>Oomycota</taxon>
        <taxon>Saprolegniomycetes</taxon>
        <taxon>Saprolegniales</taxon>
        <taxon>Achlyaceae</taxon>
        <taxon>Achlya</taxon>
    </lineage>
</organism>
<dbReference type="Gene3D" id="2.130.10.30">
    <property type="entry name" value="Regulator of chromosome condensation 1/beta-lactamase-inhibitor protein II"/>
    <property type="match status" value="2"/>
</dbReference>
<name>A0A1V9ZHJ6_ACHHY</name>
<dbReference type="AlphaFoldDB" id="A0A1V9ZHJ6"/>
<dbReference type="InterPro" id="IPR051553">
    <property type="entry name" value="Ran_GTPase-activating"/>
</dbReference>
<dbReference type="Pfam" id="PF13540">
    <property type="entry name" value="RCC1_2"/>
    <property type="match status" value="2"/>
</dbReference>
<dbReference type="InterPro" id="IPR002048">
    <property type="entry name" value="EF_hand_dom"/>
</dbReference>
<keyword evidence="3" id="KW-1185">Reference proteome</keyword>
<dbReference type="SUPFAM" id="SSF50985">
    <property type="entry name" value="RCC1/BLIP-II"/>
    <property type="match status" value="1"/>
</dbReference>
<dbReference type="InterPro" id="IPR009091">
    <property type="entry name" value="RCC1/BLIP-II"/>
</dbReference>
<dbReference type="SUPFAM" id="SSF47473">
    <property type="entry name" value="EF-hand"/>
    <property type="match status" value="1"/>
</dbReference>